<name>A0A7E4VT28_PANRE</name>
<evidence type="ECO:0000313" key="2">
    <source>
        <dbReference type="Proteomes" id="UP000492821"/>
    </source>
</evidence>
<reference evidence="3" key="2">
    <citation type="submission" date="2020-10" db="UniProtKB">
        <authorList>
            <consortium name="WormBaseParasite"/>
        </authorList>
    </citation>
    <scope>IDENTIFICATION</scope>
</reference>
<reference evidence="2" key="1">
    <citation type="journal article" date="2013" name="Genetics">
        <title>The draft genome and transcriptome of Panagrellus redivivus are shaped by the harsh demands of a free-living lifestyle.</title>
        <authorList>
            <person name="Srinivasan J."/>
            <person name="Dillman A.R."/>
            <person name="Macchietto M.G."/>
            <person name="Heikkinen L."/>
            <person name="Lakso M."/>
            <person name="Fracchia K.M."/>
            <person name="Antoshechkin I."/>
            <person name="Mortazavi A."/>
            <person name="Wong G."/>
            <person name="Sternberg P.W."/>
        </authorList>
    </citation>
    <scope>NUCLEOTIDE SEQUENCE [LARGE SCALE GENOMIC DNA]</scope>
    <source>
        <strain evidence="2">MT8872</strain>
    </source>
</reference>
<accession>A0A7E4VT28</accession>
<protein>
    <submittedName>
        <fullName evidence="3">SUN domain-containing protein 1</fullName>
    </submittedName>
</protein>
<evidence type="ECO:0000313" key="3">
    <source>
        <dbReference type="WBParaSite" id="Pan_g24226.t1"/>
    </source>
</evidence>
<feature type="compositionally biased region" description="Low complexity" evidence="1">
    <location>
        <begin position="11"/>
        <end position="21"/>
    </location>
</feature>
<organism evidence="2 3">
    <name type="scientific">Panagrellus redivivus</name>
    <name type="common">Microworm</name>
    <dbReference type="NCBI Taxonomy" id="6233"/>
    <lineage>
        <taxon>Eukaryota</taxon>
        <taxon>Metazoa</taxon>
        <taxon>Ecdysozoa</taxon>
        <taxon>Nematoda</taxon>
        <taxon>Chromadorea</taxon>
        <taxon>Rhabditida</taxon>
        <taxon>Tylenchina</taxon>
        <taxon>Panagrolaimomorpha</taxon>
        <taxon>Panagrolaimoidea</taxon>
        <taxon>Panagrolaimidae</taxon>
        <taxon>Panagrellus</taxon>
    </lineage>
</organism>
<dbReference type="WBParaSite" id="Pan_g24226.t1">
    <property type="protein sequence ID" value="Pan_g24226.t1"/>
    <property type="gene ID" value="Pan_g24226"/>
</dbReference>
<sequence>MRKRVSRRHSGSPSSLGSESVSKWEPSSKGTSVPCSSLQVMLKHSNQRPQSHGNRECLCPGALCFSNTRNEVAGWDWATY</sequence>
<feature type="compositionally biased region" description="Basic residues" evidence="1">
    <location>
        <begin position="1"/>
        <end position="10"/>
    </location>
</feature>
<feature type="region of interest" description="Disordered" evidence="1">
    <location>
        <begin position="1"/>
        <end position="35"/>
    </location>
</feature>
<proteinExistence type="predicted"/>
<evidence type="ECO:0000256" key="1">
    <source>
        <dbReference type="SAM" id="MobiDB-lite"/>
    </source>
</evidence>
<dbReference type="Proteomes" id="UP000492821">
    <property type="component" value="Unassembled WGS sequence"/>
</dbReference>
<dbReference type="AlphaFoldDB" id="A0A7E4VT28"/>
<keyword evidence="2" id="KW-1185">Reference proteome</keyword>